<dbReference type="SMART" id="SM01395">
    <property type="entry name" value="Tbf5"/>
    <property type="match status" value="1"/>
</dbReference>
<dbReference type="Pfam" id="PF06331">
    <property type="entry name" value="Tfb5"/>
    <property type="match status" value="1"/>
</dbReference>
<protein>
    <recommendedName>
        <fullName evidence="3 9">General transcription and DNA repair factor IIH subunit TFB5</fullName>
    </recommendedName>
</protein>
<evidence type="ECO:0000256" key="8">
    <source>
        <dbReference type="ARBA" id="ARBA00023242"/>
    </source>
</evidence>
<keyword evidence="6 9" id="KW-0804">Transcription</keyword>
<reference evidence="10" key="1">
    <citation type="submission" date="2014-02" db="EMBL/GenBank/DDBJ databases">
        <authorList>
            <person name="Genoscope - CEA"/>
        </authorList>
    </citation>
    <scope>NUCLEOTIDE SEQUENCE</scope>
    <source>
        <strain evidence="10">LS3</strain>
    </source>
</reference>
<reference evidence="10" key="2">
    <citation type="submission" date="2014-06" db="EMBL/GenBank/DDBJ databases">
        <title>The complete genome of Blastobotrys (Arxula) adeninivorans LS3 - a yeast of biotechnological interest.</title>
        <authorList>
            <person name="Kunze G."/>
            <person name="Gaillardin C."/>
            <person name="Czernicka M."/>
            <person name="Durrens P."/>
            <person name="Martin T."/>
            <person name="Boer E."/>
            <person name="Gabaldon T."/>
            <person name="Cruz J."/>
            <person name="Talla E."/>
            <person name="Marck C."/>
            <person name="Goffeau A."/>
            <person name="Barbe V."/>
            <person name="Baret P."/>
            <person name="Baronian K."/>
            <person name="Beier S."/>
            <person name="Bleykasten C."/>
            <person name="Bode R."/>
            <person name="Casaregola S."/>
            <person name="Despons L."/>
            <person name="Fairhead C."/>
            <person name="Giersberg M."/>
            <person name="Gierski P."/>
            <person name="Hahnel U."/>
            <person name="Hartmann A."/>
            <person name="Jankowska D."/>
            <person name="Jubin C."/>
            <person name="Jung P."/>
            <person name="Lafontaine I."/>
            <person name="Leh-Louis V."/>
            <person name="Lemaire M."/>
            <person name="Marcet-Houben M."/>
            <person name="Mascher M."/>
            <person name="Morel G."/>
            <person name="Richard G.-F."/>
            <person name="Riechen J."/>
            <person name="Sacerdot C."/>
            <person name="Sarkar A."/>
            <person name="Savel G."/>
            <person name="Schacherer J."/>
            <person name="Sherman D."/>
            <person name="Straub M.-L."/>
            <person name="Stein N."/>
            <person name="Thierry A."/>
            <person name="Trautwein-Schult A."/>
            <person name="Westhof E."/>
            <person name="Worch S."/>
            <person name="Dujon B."/>
            <person name="Souciet J.-L."/>
            <person name="Wincker P."/>
            <person name="Scholz U."/>
            <person name="Neuveglise N."/>
        </authorList>
    </citation>
    <scope>NUCLEOTIDE SEQUENCE</scope>
    <source>
        <strain evidence="10">LS3</strain>
    </source>
</reference>
<dbReference type="PhylomeDB" id="A0A060TID9"/>
<evidence type="ECO:0000256" key="2">
    <source>
        <dbReference type="ARBA" id="ARBA00007470"/>
    </source>
</evidence>
<evidence type="ECO:0000256" key="1">
    <source>
        <dbReference type="ARBA" id="ARBA00004123"/>
    </source>
</evidence>
<evidence type="ECO:0000256" key="3">
    <source>
        <dbReference type="ARBA" id="ARBA00021274"/>
    </source>
</evidence>
<dbReference type="EMBL" id="HG937694">
    <property type="protein sequence ID" value="CDP38926.1"/>
    <property type="molecule type" value="Genomic_DNA"/>
</dbReference>
<evidence type="ECO:0000256" key="9">
    <source>
        <dbReference type="RuleBase" id="RU368032"/>
    </source>
</evidence>
<name>A0A060TID9_BLAAD</name>
<dbReference type="GO" id="GO:0005675">
    <property type="term" value="C:transcription factor TFIIH holo complex"/>
    <property type="evidence" value="ECO:0007669"/>
    <property type="project" value="TreeGrafter"/>
</dbReference>
<comment type="subunit">
    <text evidence="9">Component of the 7-subunit TFIIH core complex.</text>
</comment>
<evidence type="ECO:0000256" key="7">
    <source>
        <dbReference type="ARBA" id="ARBA00023204"/>
    </source>
</evidence>
<comment type="subcellular location">
    <subcellularLocation>
        <location evidence="1 9">Nucleus</location>
    </subcellularLocation>
</comment>
<organism evidence="10">
    <name type="scientific">Blastobotrys adeninivorans</name>
    <name type="common">Yeast</name>
    <name type="synonym">Arxula adeninivorans</name>
    <dbReference type="NCBI Taxonomy" id="409370"/>
    <lineage>
        <taxon>Eukaryota</taxon>
        <taxon>Fungi</taxon>
        <taxon>Dikarya</taxon>
        <taxon>Ascomycota</taxon>
        <taxon>Saccharomycotina</taxon>
        <taxon>Dipodascomycetes</taxon>
        <taxon>Dipodascales</taxon>
        <taxon>Trichomonascaceae</taxon>
        <taxon>Blastobotrys</taxon>
    </lineage>
</organism>
<keyword evidence="8 9" id="KW-0539">Nucleus</keyword>
<dbReference type="PANTHER" id="PTHR28580">
    <property type="entry name" value="GENERAL TRANSCRIPTION FACTOR IIH SUBUNIT 5"/>
    <property type="match status" value="1"/>
</dbReference>
<dbReference type="GO" id="GO:0006294">
    <property type="term" value="P:nucleotide-excision repair, preincision complex assembly"/>
    <property type="evidence" value="ECO:0007669"/>
    <property type="project" value="TreeGrafter"/>
</dbReference>
<evidence type="ECO:0000256" key="6">
    <source>
        <dbReference type="ARBA" id="ARBA00023163"/>
    </source>
</evidence>
<evidence type="ECO:0000313" key="10">
    <source>
        <dbReference type="EMBL" id="CDP38926.1"/>
    </source>
</evidence>
<proteinExistence type="inferred from homology"/>
<dbReference type="InterPro" id="IPR009400">
    <property type="entry name" value="TFIIH_TTDA/Tfb5"/>
</dbReference>
<dbReference type="PANTHER" id="PTHR28580:SF1">
    <property type="entry name" value="GENERAL TRANSCRIPTION FACTOR IIH SUBUNIT 5"/>
    <property type="match status" value="1"/>
</dbReference>
<dbReference type="FunFam" id="3.30.70.1220:FF:000002">
    <property type="entry name" value="RNA polymerase II transcription factor B subunit 5"/>
    <property type="match status" value="1"/>
</dbReference>
<sequence length="71" mass="7955">MPSAVRGMLVECDPSIHALILNIDSRSHDIIIEELDETHLLIDATKMDYLKNELNSMLDENTFNPAEAEAS</sequence>
<dbReference type="AlphaFoldDB" id="A0A060TID9"/>
<comment type="function">
    <text evidence="9">In NER, TFIIH acts by opening DNA around the lesion to allow the excision of the damaged oligonucleotide and its replacement by a new DNA fragment. In transcription, TFIIH has an essential role in transcription initiation. When the pre-initiation complex (PIC) has been established, TFIIH is required for promoter opening and promoter escape.</text>
</comment>
<keyword evidence="4 9" id="KW-0227">DNA damage</keyword>
<comment type="similarity">
    <text evidence="2 9">Belongs to the TFB5 family.</text>
</comment>
<gene>
    <name evidence="10" type="ORF">GNLVRS02_ARAD1D45782g</name>
</gene>
<dbReference type="GO" id="GO:0000439">
    <property type="term" value="C:transcription factor TFIIH core complex"/>
    <property type="evidence" value="ECO:0007669"/>
    <property type="project" value="UniProtKB-UniRule"/>
</dbReference>
<dbReference type="GO" id="GO:0006367">
    <property type="term" value="P:transcription initiation at RNA polymerase II promoter"/>
    <property type="evidence" value="ECO:0007669"/>
    <property type="project" value="UniProtKB-UniRule"/>
</dbReference>
<keyword evidence="5 9" id="KW-0805">Transcription regulation</keyword>
<dbReference type="InterPro" id="IPR035935">
    <property type="entry name" value="TFB5-like_sf"/>
</dbReference>
<evidence type="ECO:0000256" key="4">
    <source>
        <dbReference type="ARBA" id="ARBA00022763"/>
    </source>
</evidence>
<accession>A0A060TID9</accession>
<evidence type="ECO:0000256" key="5">
    <source>
        <dbReference type="ARBA" id="ARBA00023015"/>
    </source>
</evidence>
<dbReference type="SUPFAM" id="SSF142897">
    <property type="entry name" value="TFB5-like"/>
    <property type="match status" value="1"/>
</dbReference>
<dbReference type="Gene3D" id="3.30.70.1220">
    <property type="entry name" value="TFB5-like"/>
    <property type="match status" value="1"/>
</dbReference>
<keyword evidence="7 9" id="KW-0234">DNA repair</keyword>